<protein>
    <submittedName>
        <fullName evidence="3">Uncharacterized protein</fullName>
    </submittedName>
</protein>
<feature type="compositionally biased region" description="Low complexity" evidence="2">
    <location>
        <begin position="647"/>
        <end position="661"/>
    </location>
</feature>
<feature type="region of interest" description="Disordered" evidence="2">
    <location>
        <begin position="1"/>
        <end position="141"/>
    </location>
</feature>
<dbReference type="EMBL" id="NESQ01000193">
    <property type="protein sequence ID" value="PUU76289.1"/>
    <property type="molecule type" value="Genomic_DNA"/>
</dbReference>
<feature type="region of interest" description="Disordered" evidence="2">
    <location>
        <begin position="155"/>
        <end position="190"/>
    </location>
</feature>
<evidence type="ECO:0000256" key="1">
    <source>
        <dbReference type="SAM" id="Coils"/>
    </source>
</evidence>
<feature type="coiled-coil region" evidence="1">
    <location>
        <begin position="226"/>
        <end position="320"/>
    </location>
</feature>
<evidence type="ECO:0000313" key="4">
    <source>
        <dbReference type="Proteomes" id="UP000244722"/>
    </source>
</evidence>
<name>A0A2T6ZLC4_TUBBO</name>
<feature type="compositionally biased region" description="Low complexity" evidence="2">
    <location>
        <begin position="331"/>
        <end position="371"/>
    </location>
</feature>
<organism evidence="3 4">
    <name type="scientific">Tuber borchii</name>
    <name type="common">White truffle</name>
    <dbReference type="NCBI Taxonomy" id="42251"/>
    <lineage>
        <taxon>Eukaryota</taxon>
        <taxon>Fungi</taxon>
        <taxon>Dikarya</taxon>
        <taxon>Ascomycota</taxon>
        <taxon>Pezizomycotina</taxon>
        <taxon>Pezizomycetes</taxon>
        <taxon>Pezizales</taxon>
        <taxon>Tuberaceae</taxon>
        <taxon>Tuber</taxon>
    </lineage>
</organism>
<feature type="compositionally biased region" description="Low complexity" evidence="2">
    <location>
        <begin position="501"/>
        <end position="511"/>
    </location>
</feature>
<feature type="region of interest" description="Disordered" evidence="2">
    <location>
        <begin position="555"/>
        <end position="580"/>
    </location>
</feature>
<feature type="compositionally biased region" description="Polar residues" evidence="2">
    <location>
        <begin position="23"/>
        <end position="33"/>
    </location>
</feature>
<evidence type="ECO:0000256" key="2">
    <source>
        <dbReference type="SAM" id="MobiDB-lite"/>
    </source>
</evidence>
<feature type="region of interest" description="Disordered" evidence="2">
    <location>
        <begin position="501"/>
        <end position="540"/>
    </location>
</feature>
<feature type="region of interest" description="Disordered" evidence="2">
    <location>
        <begin position="331"/>
        <end position="402"/>
    </location>
</feature>
<feature type="compositionally biased region" description="Low complexity" evidence="2">
    <location>
        <begin position="128"/>
        <end position="137"/>
    </location>
</feature>
<feature type="compositionally biased region" description="Acidic residues" evidence="2">
    <location>
        <begin position="561"/>
        <end position="580"/>
    </location>
</feature>
<dbReference type="Proteomes" id="UP000244722">
    <property type="component" value="Unassembled WGS sequence"/>
</dbReference>
<proteinExistence type="predicted"/>
<feature type="compositionally biased region" description="Acidic residues" evidence="2">
    <location>
        <begin position="53"/>
        <end position="78"/>
    </location>
</feature>
<dbReference type="OrthoDB" id="5343018at2759"/>
<feature type="compositionally biased region" description="Polar residues" evidence="2">
    <location>
        <begin position="159"/>
        <end position="172"/>
    </location>
</feature>
<dbReference type="AlphaFoldDB" id="A0A2T6ZLC4"/>
<feature type="compositionally biased region" description="Low complexity" evidence="2">
    <location>
        <begin position="518"/>
        <end position="535"/>
    </location>
</feature>
<keyword evidence="1" id="KW-0175">Coiled coil</keyword>
<keyword evidence="4" id="KW-1185">Reference proteome</keyword>
<feature type="region of interest" description="Disordered" evidence="2">
    <location>
        <begin position="642"/>
        <end position="680"/>
    </location>
</feature>
<comment type="caution">
    <text evidence="3">The sequence shown here is derived from an EMBL/GenBank/DDBJ whole genome shotgun (WGS) entry which is preliminary data.</text>
</comment>
<gene>
    <name evidence="3" type="ORF">B9Z19DRAFT_261411</name>
</gene>
<reference evidence="3 4" key="1">
    <citation type="submission" date="2017-04" db="EMBL/GenBank/DDBJ databases">
        <title>Draft genome sequence of Tuber borchii Vittad., a whitish edible truffle.</title>
        <authorList>
            <consortium name="DOE Joint Genome Institute"/>
            <person name="Murat C."/>
            <person name="Kuo A."/>
            <person name="Barry K.W."/>
            <person name="Clum A."/>
            <person name="Dockter R.B."/>
            <person name="Fauchery L."/>
            <person name="Iotti M."/>
            <person name="Kohler A."/>
            <person name="Labutti K."/>
            <person name="Lindquist E.A."/>
            <person name="Lipzen A."/>
            <person name="Ohm R.A."/>
            <person name="Wang M."/>
            <person name="Grigoriev I.V."/>
            <person name="Zambonelli A."/>
            <person name="Martin F.M."/>
        </authorList>
    </citation>
    <scope>NUCLEOTIDE SEQUENCE [LARGE SCALE GENOMIC DNA]</scope>
    <source>
        <strain evidence="3 4">Tbo3840</strain>
    </source>
</reference>
<feature type="compositionally biased region" description="Low complexity" evidence="2">
    <location>
        <begin position="89"/>
        <end position="103"/>
    </location>
</feature>
<feature type="compositionally biased region" description="Acidic residues" evidence="2">
    <location>
        <begin position="104"/>
        <end position="118"/>
    </location>
</feature>
<accession>A0A2T6ZLC4</accession>
<feature type="region of interest" description="Disordered" evidence="2">
    <location>
        <begin position="804"/>
        <end position="824"/>
    </location>
</feature>
<evidence type="ECO:0000313" key="3">
    <source>
        <dbReference type="EMBL" id="PUU76289.1"/>
    </source>
</evidence>
<sequence>MSTTEAPTLQNRRLRLRNARTNPSTLPLSSSCYTHKGMVASPISRKSSFPEDNGWETEDQGGDKEEEGSSGGDDDNSDEADRKRRNRVSTSSLLSDGSTLIGGEMDDGDDQEGGEDEVKDTMGESGRRNSNGGSPSPLFSLVGPVRAMTNPIPVRPMSMISTPSPLSYASPTTHRRNRSNGGLGRGDSPGSSARYIDYLERQIADTVSQLQSYTSPSEGTSHAVKMRKLTAETRLLRSELTDWENKFSARVKEEVNARAAIDKSLRTKIKSLEAKLEEAEYRYKTAEVDLEEARATISDLKGVEEENRALEFRIEALSELLADSTRLAQSASVGGSGSSSAASSRPGSVVFPKRSSSLESSSSAPSPTTSLRTQLRYAAVVTTTGGKNTPVEGRSRRVSREGSTCALEDYGITDPIEAVLCSMSQLAETEEEGVEGEFRYPEEYEAELNPNTALIQTSPHPPPAILRNRRMRRFPSGSSAPKILILPSAAVVTATTTTTTTITSPTFPATSDTTSGIFAPFSRPPSSSSSSSSCCAPPPQLLKAATPQNSLFAELARAQDSSEDSEEEEEEDTEAELDEDNNVAAAASISEGLTNPTPLVVKTISKVGESFISPQGTFFRAKRKAMDILGGVVGNRVSRPYHHHHLLPSSKPPSSLSLSPRRPTRKVLNEKNQRNKSPPTTATTCAYCHCHQQPPSSTAITAPPKAVAQTRPRSTSAPLVLPQPVEEAVEHVWLWVRFVVALVVALGVAVREGPGVIVAVDGVGSIGGSAASSISSNSVGDAGGFDGVGEEERCFAIRKLQQQGAAASGRGVVESRGRRGRRGLGWGEDRVRVWERPGDR</sequence>